<dbReference type="Proteomes" id="UP000683360">
    <property type="component" value="Unassembled WGS sequence"/>
</dbReference>
<comment type="caution">
    <text evidence="1">The sequence shown here is derived from an EMBL/GenBank/DDBJ whole genome shotgun (WGS) entry which is preliminary data.</text>
</comment>
<dbReference type="EMBL" id="CAJPWZ010001044">
    <property type="protein sequence ID" value="CAG2206211.1"/>
    <property type="molecule type" value="Genomic_DNA"/>
</dbReference>
<gene>
    <name evidence="1" type="ORF">MEDL_20533</name>
</gene>
<evidence type="ECO:0000313" key="2">
    <source>
        <dbReference type="Proteomes" id="UP000683360"/>
    </source>
</evidence>
<sequence length="151" mass="17602">MKAILKDVTKIVKGKELKQKTTTEILKSIKKNTPLHKKIMKDVKKLSKETHKNKIYLQENPSRKRRHCKICLGKIKFGQEKPKQKAAEKMVKKLVKAEVKKEKVFQKTKPSEKKQLMKAILKDVTKIVKGKELKKKTTTEILKSIKKHTFT</sequence>
<name>A0A8S3RDG9_MYTED</name>
<keyword evidence="2" id="KW-1185">Reference proteome</keyword>
<reference evidence="1" key="1">
    <citation type="submission" date="2021-03" db="EMBL/GenBank/DDBJ databases">
        <authorList>
            <person name="Bekaert M."/>
        </authorList>
    </citation>
    <scope>NUCLEOTIDE SEQUENCE</scope>
</reference>
<proteinExistence type="predicted"/>
<accession>A0A8S3RDG9</accession>
<organism evidence="1 2">
    <name type="scientific">Mytilus edulis</name>
    <name type="common">Blue mussel</name>
    <dbReference type="NCBI Taxonomy" id="6550"/>
    <lineage>
        <taxon>Eukaryota</taxon>
        <taxon>Metazoa</taxon>
        <taxon>Spiralia</taxon>
        <taxon>Lophotrochozoa</taxon>
        <taxon>Mollusca</taxon>
        <taxon>Bivalvia</taxon>
        <taxon>Autobranchia</taxon>
        <taxon>Pteriomorphia</taxon>
        <taxon>Mytilida</taxon>
        <taxon>Mytiloidea</taxon>
        <taxon>Mytilidae</taxon>
        <taxon>Mytilinae</taxon>
        <taxon>Mytilus</taxon>
    </lineage>
</organism>
<evidence type="ECO:0000313" key="1">
    <source>
        <dbReference type="EMBL" id="CAG2206211.1"/>
    </source>
</evidence>
<protein>
    <submittedName>
        <fullName evidence="1">Uncharacterized protein</fullName>
    </submittedName>
</protein>
<dbReference type="AlphaFoldDB" id="A0A8S3RDG9"/>